<evidence type="ECO:0000256" key="2">
    <source>
        <dbReference type="ARBA" id="ARBA00001947"/>
    </source>
</evidence>
<dbReference type="AlphaFoldDB" id="A0A5C4TBU3"/>
<dbReference type="GO" id="GO:0005507">
    <property type="term" value="F:copper ion binding"/>
    <property type="evidence" value="ECO:0007669"/>
    <property type="project" value="TreeGrafter"/>
</dbReference>
<organism evidence="13 14">
    <name type="scientific">Paenibacillus hemerocallicola</name>
    <dbReference type="NCBI Taxonomy" id="1172614"/>
    <lineage>
        <taxon>Bacteria</taxon>
        <taxon>Bacillati</taxon>
        <taxon>Bacillota</taxon>
        <taxon>Bacilli</taxon>
        <taxon>Bacillales</taxon>
        <taxon>Paenibacillaceae</taxon>
        <taxon>Paenibacillus</taxon>
    </lineage>
</organism>
<name>A0A5C4TBU3_9BACL</name>
<keyword evidence="8" id="KW-0862">Zinc</keyword>
<dbReference type="EMBL" id="VDCQ01000011">
    <property type="protein sequence ID" value="TNJ66352.1"/>
    <property type="molecule type" value="Genomic_DNA"/>
</dbReference>
<comment type="cofactor">
    <cofactor evidence="2">
        <name>Zn(2+)</name>
        <dbReference type="ChEBI" id="CHEBI:29105"/>
    </cofactor>
</comment>
<dbReference type="GO" id="GO:0017061">
    <property type="term" value="F:S-methyl-5-thioadenosine phosphorylase activity"/>
    <property type="evidence" value="ECO:0007669"/>
    <property type="project" value="UniProtKB-EC"/>
</dbReference>
<comment type="caution">
    <text evidence="13">The sequence shown here is derived from an EMBL/GenBank/DDBJ whole genome shotgun (WGS) entry which is preliminary data.</text>
</comment>
<evidence type="ECO:0000256" key="11">
    <source>
        <dbReference type="ARBA" id="ARBA00049893"/>
    </source>
</evidence>
<dbReference type="Proteomes" id="UP000307943">
    <property type="component" value="Unassembled WGS sequence"/>
</dbReference>
<keyword evidence="7" id="KW-0378">Hydrolase</keyword>
<evidence type="ECO:0000256" key="1">
    <source>
        <dbReference type="ARBA" id="ARBA00000553"/>
    </source>
</evidence>
<evidence type="ECO:0000256" key="8">
    <source>
        <dbReference type="ARBA" id="ARBA00022833"/>
    </source>
</evidence>
<dbReference type="Gene3D" id="3.60.140.10">
    <property type="entry name" value="CNF1/YfiH-like putative cysteine hydrolases"/>
    <property type="match status" value="1"/>
</dbReference>
<evidence type="ECO:0000256" key="6">
    <source>
        <dbReference type="ARBA" id="ARBA00022723"/>
    </source>
</evidence>
<keyword evidence="14" id="KW-1185">Reference proteome</keyword>
<dbReference type="CDD" id="cd16833">
    <property type="entry name" value="YfiH"/>
    <property type="match status" value="1"/>
</dbReference>
<protein>
    <recommendedName>
        <fullName evidence="12">Purine nucleoside phosphorylase</fullName>
    </recommendedName>
</protein>
<dbReference type="NCBIfam" id="TIGR00726">
    <property type="entry name" value="peptidoglycan editing factor PgeF"/>
    <property type="match status" value="1"/>
</dbReference>
<accession>A0A5C4TBU3</accession>
<comment type="catalytic activity">
    <reaction evidence="10">
        <text>adenosine + phosphate = alpha-D-ribose 1-phosphate + adenine</text>
        <dbReference type="Rhea" id="RHEA:27642"/>
        <dbReference type="ChEBI" id="CHEBI:16335"/>
        <dbReference type="ChEBI" id="CHEBI:16708"/>
        <dbReference type="ChEBI" id="CHEBI:43474"/>
        <dbReference type="ChEBI" id="CHEBI:57720"/>
        <dbReference type="EC" id="2.4.2.1"/>
    </reaction>
    <physiologicalReaction direction="left-to-right" evidence="10">
        <dbReference type="Rhea" id="RHEA:27643"/>
    </physiologicalReaction>
</comment>
<sequence>MEPFRLTSVPGLPARLHIDRWEQAYPGLSAGFTTRIGGASVGDYSSMNCALHIQDDPVHVVENRRRLAAVLNVPFEAWTCGEQVHGRNVAIVKRDDRGKGRVSREDAIQNTDALITNESGVWLSSFYADCVPLYFFDPIRRVVGLAHAGWKGTVLQIARSTVEAMSEAYGTEAADVRAAIGPSIGSCCYEVDGIVIERIDECLTELGANSEERRKTYRPGEEQGKYMLGLQELNRQIMIKAGIMPMHIEICGMCTGCRTDLFFSHRKENGSTGRMASWIGLDL</sequence>
<dbReference type="GO" id="GO:0016787">
    <property type="term" value="F:hydrolase activity"/>
    <property type="evidence" value="ECO:0007669"/>
    <property type="project" value="UniProtKB-KW"/>
</dbReference>
<dbReference type="PANTHER" id="PTHR30616">
    <property type="entry name" value="UNCHARACTERIZED PROTEIN YFIH"/>
    <property type="match status" value="1"/>
</dbReference>
<evidence type="ECO:0000313" key="13">
    <source>
        <dbReference type="EMBL" id="TNJ66352.1"/>
    </source>
</evidence>
<evidence type="ECO:0000256" key="5">
    <source>
        <dbReference type="ARBA" id="ARBA00022679"/>
    </source>
</evidence>
<dbReference type="RefSeq" id="WP_139602108.1">
    <property type="nucleotide sequence ID" value="NZ_VDCQ01000011.1"/>
</dbReference>
<comment type="similarity">
    <text evidence="4 12">Belongs to the purine nucleoside phosphorylase YfiH/LACC1 family.</text>
</comment>
<gene>
    <name evidence="13" type="primary">pgeF</name>
    <name evidence="13" type="ORF">FE784_10260</name>
</gene>
<dbReference type="Pfam" id="PF02578">
    <property type="entry name" value="Cu-oxidase_4"/>
    <property type="match status" value="1"/>
</dbReference>
<proteinExistence type="inferred from homology"/>
<keyword evidence="6" id="KW-0479">Metal-binding</keyword>
<dbReference type="PANTHER" id="PTHR30616:SF2">
    <property type="entry name" value="PURINE NUCLEOSIDE PHOSPHORYLASE LACC1"/>
    <property type="match status" value="1"/>
</dbReference>
<dbReference type="SUPFAM" id="SSF64438">
    <property type="entry name" value="CNF1/YfiH-like putative cysteine hydrolases"/>
    <property type="match status" value="1"/>
</dbReference>
<comment type="catalytic activity">
    <reaction evidence="9">
        <text>adenosine + H2O + H(+) = inosine + NH4(+)</text>
        <dbReference type="Rhea" id="RHEA:24408"/>
        <dbReference type="ChEBI" id="CHEBI:15377"/>
        <dbReference type="ChEBI" id="CHEBI:15378"/>
        <dbReference type="ChEBI" id="CHEBI:16335"/>
        <dbReference type="ChEBI" id="CHEBI:17596"/>
        <dbReference type="ChEBI" id="CHEBI:28938"/>
        <dbReference type="EC" id="3.5.4.4"/>
    </reaction>
    <physiologicalReaction direction="left-to-right" evidence="9">
        <dbReference type="Rhea" id="RHEA:24409"/>
    </physiologicalReaction>
</comment>
<keyword evidence="5" id="KW-0808">Transferase</keyword>
<evidence type="ECO:0000256" key="4">
    <source>
        <dbReference type="ARBA" id="ARBA00007353"/>
    </source>
</evidence>
<evidence type="ECO:0000256" key="12">
    <source>
        <dbReference type="RuleBase" id="RU361274"/>
    </source>
</evidence>
<evidence type="ECO:0000256" key="9">
    <source>
        <dbReference type="ARBA" id="ARBA00047989"/>
    </source>
</evidence>
<evidence type="ECO:0000256" key="3">
    <source>
        <dbReference type="ARBA" id="ARBA00003215"/>
    </source>
</evidence>
<dbReference type="OrthoDB" id="4279at2"/>
<evidence type="ECO:0000256" key="7">
    <source>
        <dbReference type="ARBA" id="ARBA00022801"/>
    </source>
</evidence>
<dbReference type="InterPro" id="IPR038371">
    <property type="entry name" value="Cu_polyphenol_OxRdtase_sf"/>
</dbReference>
<comment type="function">
    <text evidence="3">Purine nucleoside enzyme that catalyzes the phosphorolysis of adenosine and inosine nucleosides, yielding D-ribose 1-phosphate and the respective free bases, adenine and hypoxanthine. Also catalyzes the phosphorolysis of S-methyl-5'-thioadenosine into adenine and S-methyl-5-thio-alpha-D-ribose 1-phosphate. Also has adenosine deaminase activity.</text>
</comment>
<dbReference type="InterPro" id="IPR003730">
    <property type="entry name" value="Cu_polyphenol_OxRdtase"/>
</dbReference>
<evidence type="ECO:0000256" key="10">
    <source>
        <dbReference type="ARBA" id="ARBA00048968"/>
    </source>
</evidence>
<comment type="catalytic activity">
    <reaction evidence="1">
        <text>inosine + phosphate = alpha-D-ribose 1-phosphate + hypoxanthine</text>
        <dbReference type="Rhea" id="RHEA:27646"/>
        <dbReference type="ChEBI" id="CHEBI:17368"/>
        <dbReference type="ChEBI" id="CHEBI:17596"/>
        <dbReference type="ChEBI" id="CHEBI:43474"/>
        <dbReference type="ChEBI" id="CHEBI:57720"/>
        <dbReference type="EC" id="2.4.2.1"/>
    </reaction>
    <physiologicalReaction direction="left-to-right" evidence="1">
        <dbReference type="Rhea" id="RHEA:27647"/>
    </physiologicalReaction>
</comment>
<evidence type="ECO:0000313" key="14">
    <source>
        <dbReference type="Proteomes" id="UP000307943"/>
    </source>
</evidence>
<comment type="catalytic activity">
    <reaction evidence="11">
        <text>S-methyl-5'-thioadenosine + phosphate = 5-(methylsulfanyl)-alpha-D-ribose 1-phosphate + adenine</text>
        <dbReference type="Rhea" id="RHEA:11852"/>
        <dbReference type="ChEBI" id="CHEBI:16708"/>
        <dbReference type="ChEBI" id="CHEBI:17509"/>
        <dbReference type="ChEBI" id="CHEBI:43474"/>
        <dbReference type="ChEBI" id="CHEBI:58533"/>
        <dbReference type="EC" id="2.4.2.28"/>
    </reaction>
    <physiologicalReaction direction="left-to-right" evidence="11">
        <dbReference type="Rhea" id="RHEA:11853"/>
    </physiologicalReaction>
</comment>
<reference evidence="13 14" key="1">
    <citation type="submission" date="2019-05" db="EMBL/GenBank/DDBJ databases">
        <title>We sequenced the genome of Paenibacillus hemerocallicola KCTC 33185 for further insight into its adaptation and study the phylogeny of Paenibacillus.</title>
        <authorList>
            <person name="Narsing Rao M.P."/>
        </authorList>
    </citation>
    <scope>NUCLEOTIDE SEQUENCE [LARGE SCALE GENOMIC DNA]</scope>
    <source>
        <strain evidence="13 14">KCTC 33185</strain>
    </source>
</reference>
<dbReference type="InterPro" id="IPR011324">
    <property type="entry name" value="Cytotoxic_necrot_fac-like_cat"/>
</dbReference>